<organism evidence="1 2">
    <name type="scientific">Tritrichomonas musculus</name>
    <dbReference type="NCBI Taxonomy" id="1915356"/>
    <lineage>
        <taxon>Eukaryota</taxon>
        <taxon>Metamonada</taxon>
        <taxon>Parabasalia</taxon>
        <taxon>Tritrichomonadida</taxon>
        <taxon>Tritrichomonadidae</taxon>
        <taxon>Tritrichomonas</taxon>
    </lineage>
</organism>
<comment type="caution">
    <text evidence="1">The sequence shown here is derived from an EMBL/GenBank/DDBJ whole genome shotgun (WGS) entry which is preliminary data.</text>
</comment>
<evidence type="ECO:0000313" key="2">
    <source>
        <dbReference type="Proteomes" id="UP001470230"/>
    </source>
</evidence>
<accession>A0ABR2H1L5</accession>
<evidence type="ECO:0000313" key="1">
    <source>
        <dbReference type="EMBL" id="KAK8839507.1"/>
    </source>
</evidence>
<dbReference type="Proteomes" id="UP001470230">
    <property type="component" value="Unassembled WGS sequence"/>
</dbReference>
<proteinExistence type="predicted"/>
<keyword evidence="2" id="KW-1185">Reference proteome</keyword>
<reference evidence="1 2" key="1">
    <citation type="submission" date="2024-04" db="EMBL/GenBank/DDBJ databases">
        <title>Tritrichomonas musculus Genome.</title>
        <authorList>
            <person name="Alves-Ferreira E."/>
            <person name="Grigg M."/>
            <person name="Lorenzi H."/>
            <person name="Galac M."/>
        </authorList>
    </citation>
    <scope>NUCLEOTIDE SEQUENCE [LARGE SCALE GENOMIC DNA]</scope>
    <source>
        <strain evidence="1 2">EAF2021</strain>
    </source>
</reference>
<protein>
    <submittedName>
        <fullName evidence="1">Uncharacterized protein</fullName>
    </submittedName>
</protein>
<gene>
    <name evidence="1" type="ORF">M9Y10_031866</name>
</gene>
<name>A0ABR2H1L5_9EUKA</name>
<dbReference type="EMBL" id="JAPFFF010000051">
    <property type="protein sequence ID" value="KAK8839507.1"/>
    <property type="molecule type" value="Genomic_DNA"/>
</dbReference>
<sequence length="190" mass="22852">MENSISINNQQQDILELKDNCISASTNSIDTEPEAETINLPHHDEGQIMNESTETREIAENNKQKIKNKKIKNGFEMMIQKIPSYEYDIPKKTKNHRIQKKKYGKKEFYDMNLRETDNNRFVSNDEAFLYIAKHCQNYHNKFTREICWQYLKNCYIIDFAHDEFIPILTHLSKKEFNKYFHMVQKELKYL</sequence>